<keyword evidence="2" id="KW-0808">Transferase</keyword>
<dbReference type="Gene3D" id="3.40.50.150">
    <property type="entry name" value="Vaccinia Virus protein VP39"/>
    <property type="match status" value="1"/>
</dbReference>
<sequence>MTTVRLAEESRHARAFERAARTYHDASRLQAEAARRLADLWPLSDVLNIKAERSSPLRILEAGAGTGHLTTALVQKFLAARSALDLPSPTRLHLTVTDLSSAMLDEARRRLAATFGDALPPDLTFVPAAAEALSRIPEVREKAPYDLISAASVLQWVADPAALFRDWAELVRPGGYVLVSVFGPDNLTEIRELSGGGLPAPEPNAWGAILGPDYELVTLECDTIVEHYPTPRAVLAQLRATGVNGLPVQECGETAQTTDASGNTSAPYPARTLRTRAGLAAWEDAYRERFSDADGRVTLTWTPVRFLARRTGN</sequence>
<reference evidence="2 3" key="1">
    <citation type="journal article" date="2018" name="Int. J. Syst. Evol. Microbiol.">
        <title>Mesosutterella multiformis gen. nov., sp. nov., a member of the family Sutterellaceae and Sutterella megalosphaeroides sp. nov., isolated from human faeces.</title>
        <authorList>
            <person name="Sakamoto M."/>
            <person name="Ikeyama N."/>
            <person name="Kunihiro T."/>
            <person name="Iino T."/>
            <person name="Yuki M."/>
            <person name="Ohkuma M."/>
        </authorList>
    </citation>
    <scope>NUCLEOTIDE SEQUENCE [LARGE SCALE GENOMIC DNA]</scope>
    <source>
        <strain evidence="2 3">6FBBBH3</strain>
    </source>
</reference>
<dbReference type="OrthoDB" id="9760689at2"/>
<dbReference type="Proteomes" id="UP000271003">
    <property type="component" value="Chromosome"/>
</dbReference>
<evidence type="ECO:0000259" key="1">
    <source>
        <dbReference type="Pfam" id="PF08242"/>
    </source>
</evidence>
<dbReference type="SUPFAM" id="SSF53335">
    <property type="entry name" value="S-adenosyl-L-methionine-dependent methyltransferases"/>
    <property type="match status" value="1"/>
</dbReference>
<accession>A0A2Z6IC80</accession>
<dbReference type="GO" id="GO:0032259">
    <property type="term" value="P:methylation"/>
    <property type="evidence" value="ECO:0007669"/>
    <property type="project" value="UniProtKB-KW"/>
</dbReference>
<keyword evidence="2" id="KW-0489">Methyltransferase</keyword>
<dbReference type="InterPro" id="IPR029063">
    <property type="entry name" value="SAM-dependent_MTases_sf"/>
</dbReference>
<dbReference type="InterPro" id="IPR013217">
    <property type="entry name" value="Methyltransf_12"/>
</dbReference>
<feature type="domain" description="Methyltransferase type 12" evidence="1">
    <location>
        <begin position="60"/>
        <end position="176"/>
    </location>
</feature>
<gene>
    <name evidence="2" type="primary">bioC</name>
    <name evidence="2" type="ORF">SUTMEG_11580</name>
</gene>
<organism evidence="2 3">
    <name type="scientific">Sutterella megalosphaeroides</name>
    <dbReference type="NCBI Taxonomy" id="2494234"/>
    <lineage>
        <taxon>Bacteria</taxon>
        <taxon>Pseudomonadati</taxon>
        <taxon>Pseudomonadota</taxon>
        <taxon>Betaproteobacteria</taxon>
        <taxon>Burkholderiales</taxon>
        <taxon>Sutterellaceae</taxon>
        <taxon>Sutterella</taxon>
    </lineage>
</organism>
<evidence type="ECO:0000313" key="2">
    <source>
        <dbReference type="EMBL" id="BBF23267.1"/>
    </source>
</evidence>
<protein>
    <submittedName>
        <fullName evidence="2">Malonyl-[acyl-carrier protein] O-methyltransferase</fullName>
    </submittedName>
</protein>
<dbReference type="KEGG" id="sutt:SUTMEG_11580"/>
<dbReference type="AlphaFoldDB" id="A0A2Z6IC80"/>
<dbReference type="PANTHER" id="PTHR43861:SF1">
    <property type="entry name" value="TRANS-ACONITATE 2-METHYLTRANSFERASE"/>
    <property type="match status" value="1"/>
</dbReference>
<dbReference type="PANTHER" id="PTHR43861">
    <property type="entry name" value="TRANS-ACONITATE 2-METHYLTRANSFERASE-RELATED"/>
    <property type="match status" value="1"/>
</dbReference>
<dbReference type="EMBL" id="AP018786">
    <property type="protein sequence ID" value="BBF23267.1"/>
    <property type="molecule type" value="Genomic_DNA"/>
</dbReference>
<dbReference type="RefSeq" id="WP_120176894.1">
    <property type="nucleotide sequence ID" value="NZ_AP018786.1"/>
</dbReference>
<dbReference type="CDD" id="cd02440">
    <property type="entry name" value="AdoMet_MTases"/>
    <property type="match status" value="1"/>
</dbReference>
<keyword evidence="3" id="KW-1185">Reference proteome</keyword>
<dbReference type="GO" id="GO:0008168">
    <property type="term" value="F:methyltransferase activity"/>
    <property type="evidence" value="ECO:0007669"/>
    <property type="project" value="UniProtKB-KW"/>
</dbReference>
<proteinExistence type="predicted"/>
<evidence type="ECO:0000313" key="3">
    <source>
        <dbReference type="Proteomes" id="UP000271003"/>
    </source>
</evidence>
<name>A0A2Z6IC80_9BURK</name>
<dbReference type="Pfam" id="PF08242">
    <property type="entry name" value="Methyltransf_12"/>
    <property type="match status" value="1"/>
</dbReference>